<gene>
    <name evidence="1" type="ORF">LCGC14_0680170</name>
</gene>
<organism evidence="1">
    <name type="scientific">marine sediment metagenome</name>
    <dbReference type="NCBI Taxonomy" id="412755"/>
    <lineage>
        <taxon>unclassified sequences</taxon>
        <taxon>metagenomes</taxon>
        <taxon>ecological metagenomes</taxon>
    </lineage>
</organism>
<protein>
    <submittedName>
        <fullName evidence="1">Uncharacterized protein</fullName>
    </submittedName>
</protein>
<name>A0A0F9QTA3_9ZZZZ</name>
<dbReference type="EMBL" id="LAZR01001371">
    <property type="protein sequence ID" value="KKN45699.1"/>
    <property type="molecule type" value="Genomic_DNA"/>
</dbReference>
<accession>A0A0F9QTA3</accession>
<dbReference type="AlphaFoldDB" id="A0A0F9QTA3"/>
<evidence type="ECO:0000313" key="1">
    <source>
        <dbReference type="EMBL" id="KKN45699.1"/>
    </source>
</evidence>
<proteinExistence type="predicted"/>
<sequence length="59" mass="6906">MDKAKLIKEQMDALRDIANKKDYIFRDYSVNVVSKKINDEKKLDLSIALMRFVSEEINA</sequence>
<reference evidence="1" key="1">
    <citation type="journal article" date="2015" name="Nature">
        <title>Complex archaea that bridge the gap between prokaryotes and eukaryotes.</title>
        <authorList>
            <person name="Spang A."/>
            <person name="Saw J.H."/>
            <person name="Jorgensen S.L."/>
            <person name="Zaremba-Niedzwiedzka K."/>
            <person name="Martijn J."/>
            <person name="Lind A.E."/>
            <person name="van Eijk R."/>
            <person name="Schleper C."/>
            <person name="Guy L."/>
            <person name="Ettema T.J."/>
        </authorList>
    </citation>
    <scope>NUCLEOTIDE SEQUENCE</scope>
</reference>
<comment type="caution">
    <text evidence="1">The sequence shown here is derived from an EMBL/GenBank/DDBJ whole genome shotgun (WGS) entry which is preliminary data.</text>
</comment>